<sequence>MSSLYWLASYPKSGNTWFRSFLQNLLENGDKPVDINALKTGSIASARSWLDDCLGFDSADLSADEIDRLRPAVYDWDKDTVELGYHKIHDAYTFPVAGEPLVGVHGTKGALYIVRNPLDVAPSCANHFQCSLDQAIAYMGDSKFSLLNHPNRLKLQVRQHLLSWSDHVASWLDAANLKRLVIRYEDMHANPLATFTQACQFLELPTDPVRIKQAIAFSDFKELSRQEQEKGFKERPAKASLFFRQGQSGDWQNKLSAEQIVQIIADHGPMMRRLGYLDEHGHALVTPQPVAESLLLNNDDKRSILLETQHFLLRPICDVDVNDDYISWFNDAAIQQGLNHVPRGWQREQTLRHLRQFNYKDSFHLGIFRKSGILVGFVTVQRLSTASAEFTLVIGDKSLWGKGVPDDVLPVLFDHFFADGNIERFYGQVIATHHRLNAMMTRLGFELEYRQNEGKNISTGEPMRLNHYILHRQNWQHRK</sequence>
<name>A0ABW9G8B8_9GAMM</name>
<dbReference type="GO" id="GO:0016746">
    <property type="term" value="F:acyltransferase activity"/>
    <property type="evidence" value="ECO:0007669"/>
    <property type="project" value="UniProtKB-KW"/>
</dbReference>
<dbReference type="Gene3D" id="3.40.630.30">
    <property type="match status" value="1"/>
</dbReference>
<keyword evidence="6" id="KW-1185">Reference proteome</keyword>
<dbReference type="InterPro" id="IPR000863">
    <property type="entry name" value="Sulfotransferase_dom"/>
</dbReference>
<dbReference type="SUPFAM" id="SSF52540">
    <property type="entry name" value="P-loop containing nucleoside triphosphate hydrolases"/>
    <property type="match status" value="1"/>
</dbReference>
<evidence type="ECO:0000256" key="1">
    <source>
        <dbReference type="ARBA" id="ARBA00005771"/>
    </source>
</evidence>
<dbReference type="EC" id="2.3.1.-" evidence="5"/>
<dbReference type="PANTHER" id="PTHR11783">
    <property type="entry name" value="SULFOTRANSFERASE SULT"/>
    <property type="match status" value="1"/>
</dbReference>
<evidence type="ECO:0000313" key="5">
    <source>
        <dbReference type="EMBL" id="MFM2484971.1"/>
    </source>
</evidence>
<dbReference type="Gene3D" id="3.40.50.300">
    <property type="entry name" value="P-loop containing nucleotide triphosphate hydrolases"/>
    <property type="match status" value="1"/>
</dbReference>
<evidence type="ECO:0000256" key="2">
    <source>
        <dbReference type="ARBA" id="ARBA00022679"/>
    </source>
</evidence>
<protein>
    <submittedName>
        <fullName evidence="5">GNAT family N-acetyltransferase</fullName>
        <ecNumber evidence="5">2.3.1.-</ecNumber>
    </submittedName>
</protein>
<dbReference type="EMBL" id="JBEQCT010000002">
    <property type="protein sequence ID" value="MFM2484971.1"/>
    <property type="molecule type" value="Genomic_DNA"/>
</dbReference>
<dbReference type="Pfam" id="PF13302">
    <property type="entry name" value="Acetyltransf_3"/>
    <property type="match status" value="1"/>
</dbReference>
<dbReference type="RefSeq" id="WP_408623158.1">
    <property type="nucleotide sequence ID" value="NZ_JBEQCT010000002.1"/>
</dbReference>
<feature type="domain" description="Sulfotransferase" evidence="3">
    <location>
        <begin position="6"/>
        <end position="263"/>
    </location>
</feature>
<dbReference type="InterPro" id="IPR000182">
    <property type="entry name" value="GNAT_dom"/>
</dbReference>
<accession>A0ABW9G8B8</accession>
<dbReference type="InterPro" id="IPR027417">
    <property type="entry name" value="P-loop_NTPase"/>
</dbReference>
<comment type="similarity">
    <text evidence="1">Belongs to the sulfotransferase 1 family.</text>
</comment>
<gene>
    <name evidence="5" type="ORF">ABUE30_07810</name>
</gene>
<evidence type="ECO:0000259" key="4">
    <source>
        <dbReference type="Pfam" id="PF13302"/>
    </source>
</evidence>
<dbReference type="Proteomes" id="UP001629953">
    <property type="component" value="Unassembled WGS sequence"/>
</dbReference>
<evidence type="ECO:0000259" key="3">
    <source>
        <dbReference type="Pfam" id="PF00685"/>
    </source>
</evidence>
<organism evidence="5 6">
    <name type="scientific">Celerinatantimonas yamalensis</name>
    <dbReference type="NCBI Taxonomy" id="559956"/>
    <lineage>
        <taxon>Bacteria</taxon>
        <taxon>Pseudomonadati</taxon>
        <taxon>Pseudomonadota</taxon>
        <taxon>Gammaproteobacteria</taxon>
        <taxon>Celerinatantimonadaceae</taxon>
        <taxon>Celerinatantimonas</taxon>
    </lineage>
</organism>
<keyword evidence="2 5" id="KW-0808">Transferase</keyword>
<keyword evidence="5" id="KW-0012">Acyltransferase</keyword>
<dbReference type="Pfam" id="PF00685">
    <property type="entry name" value="Sulfotransfer_1"/>
    <property type="match status" value="1"/>
</dbReference>
<dbReference type="SUPFAM" id="SSF55729">
    <property type="entry name" value="Acyl-CoA N-acyltransferases (Nat)"/>
    <property type="match status" value="1"/>
</dbReference>
<evidence type="ECO:0000313" key="6">
    <source>
        <dbReference type="Proteomes" id="UP001629953"/>
    </source>
</evidence>
<feature type="domain" description="N-acetyltransferase" evidence="4">
    <location>
        <begin position="311"/>
        <end position="446"/>
    </location>
</feature>
<reference evidence="5 6" key="1">
    <citation type="journal article" date="2013" name="Int. J. Syst. Evol. Microbiol.">
        <title>Celerinatantimonas yamalensis sp. nov., a cold-adapted diazotrophic bacterium from a cold permafrost brine.</title>
        <authorList>
            <person name="Shcherbakova V."/>
            <person name="Chuvilskaya N."/>
            <person name="Rivkina E."/>
            <person name="Demidov N."/>
            <person name="Uchaeva V."/>
            <person name="Suetin S."/>
            <person name="Suzina N."/>
            <person name="Gilichinsky D."/>
        </authorList>
    </citation>
    <scope>NUCLEOTIDE SEQUENCE [LARGE SCALE GENOMIC DNA]</scope>
    <source>
        <strain evidence="5 6">C7</strain>
    </source>
</reference>
<dbReference type="InterPro" id="IPR016181">
    <property type="entry name" value="Acyl_CoA_acyltransferase"/>
</dbReference>
<comment type="caution">
    <text evidence="5">The sequence shown here is derived from an EMBL/GenBank/DDBJ whole genome shotgun (WGS) entry which is preliminary data.</text>
</comment>
<proteinExistence type="inferred from homology"/>